<evidence type="ECO:0000313" key="2">
    <source>
        <dbReference type="EMBL" id="EDK31397.1"/>
    </source>
</evidence>
<name>X1W3W1_TETTS</name>
<dbReference type="InParanoid" id="X1W3W1"/>
<evidence type="ECO:0000313" key="3">
    <source>
        <dbReference type="Proteomes" id="UP000009168"/>
    </source>
</evidence>
<dbReference type="Proteomes" id="UP000009168">
    <property type="component" value="Unassembled WGS sequence"/>
</dbReference>
<reference evidence="3" key="1">
    <citation type="journal article" date="2006" name="PLoS Biol.">
        <title>Macronuclear genome sequence of the ciliate Tetrahymena thermophila, a model eukaryote.</title>
        <authorList>
            <person name="Eisen J.A."/>
            <person name="Coyne R.S."/>
            <person name="Wu M."/>
            <person name="Wu D."/>
            <person name="Thiagarajan M."/>
            <person name="Wortman J.R."/>
            <person name="Badger J.H."/>
            <person name="Ren Q."/>
            <person name="Amedeo P."/>
            <person name="Jones K.M."/>
            <person name="Tallon L.J."/>
            <person name="Delcher A.L."/>
            <person name="Salzberg S.L."/>
            <person name="Silva J.C."/>
            <person name="Haas B.J."/>
            <person name="Majoros W.H."/>
            <person name="Farzad M."/>
            <person name="Carlton J.M."/>
            <person name="Smith R.K. Jr."/>
            <person name="Garg J."/>
            <person name="Pearlman R.E."/>
            <person name="Karrer K.M."/>
            <person name="Sun L."/>
            <person name="Manning G."/>
            <person name="Elde N.C."/>
            <person name="Turkewitz A.P."/>
            <person name="Asai D.J."/>
            <person name="Wilkes D.E."/>
            <person name="Wang Y."/>
            <person name="Cai H."/>
            <person name="Collins K."/>
            <person name="Stewart B.A."/>
            <person name="Lee S.R."/>
            <person name="Wilamowska K."/>
            <person name="Weinberg Z."/>
            <person name="Ruzzo W.L."/>
            <person name="Wloga D."/>
            <person name="Gaertig J."/>
            <person name="Frankel J."/>
            <person name="Tsao C.-C."/>
            <person name="Gorovsky M.A."/>
            <person name="Keeling P.J."/>
            <person name="Waller R.F."/>
            <person name="Patron N.J."/>
            <person name="Cherry J.M."/>
            <person name="Stover N.A."/>
            <person name="Krieger C.J."/>
            <person name="del Toro C."/>
            <person name="Ryder H.F."/>
            <person name="Williamson S.C."/>
            <person name="Barbeau R.A."/>
            <person name="Hamilton E.P."/>
            <person name="Orias E."/>
        </authorList>
    </citation>
    <scope>NUCLEOTIDE SEQUENCE [LARGE SCALE GENOMIC DNA]</scope>
    <source>
        <strain evidence="3">SB210</strain>
    </source>
</reference>
<gene>
    <name evidence="2" type="ORF">TTHERM_00456779</name>
</gene>
<dbReference type="RefSeq" id="XP_001470643.1">
    <property type="nucleotide sequence ID" value="XM_001470593.1"/>
</dbReference>
<feature type="transmembrane region" description="Helical" evidence="1">
    <location>
        <begin position="74"/>
        <end position="94"/>
    </location>
</feature>
<accession>X1W3W1</accession>
<feature type="transmembrane region" description="Helical" evidence="1">
    <location>
        <begin position="34"/>
        <end position="54"/>
    </location>
</feature>
<keyword evidence="1" id="KW-0472">Membrane</keyword>
<evidence type="ECO:0000256" key="1">
    <source>
        <dbReference type="SAM" id="Phobius"/>
    </source>
</evidence>
<dbReference type="AlphaFoldDB" id="X1W3W1"/>
<proteinExistence type="predicted"/>
<keyword evidence="1" id="KW-1133">Transmembrane helix</keyword>
<keyword evidence="1 2" id="KW-0812">Transmembrane</keyword>
<organism evidence="2 3">
    <name type="scientific">Tetrahymena thermophila (strain SB210)</name>
    <dbReference type="NCBI Taxonomy" id="312017"/>
    <lineage>
        <taxon>Eukaryota</taxon>
        <taxon>Sar</taxon>
        <taxon>Alveolata</taxon>
        <taxon>Ciliophora</taxon>
        <taxon>Intramacronucleata</taxon>
        <taxon>Oligohymenophorea</taxon>
        <taxon>Hymenostomatida</taxon>
        <taxon>Tetrahymenina</taxon>
        <taxon>Tetrahymenidae</taxon>
        <taxon>Tetrahymena</taxon>
    </lineage>
</organism>
<sequence length="237" mass="28385">MKQILINYFNINIVIASFFEFLLLFPIQYPFLNLLQLVGSYFQISLCMLLWQYSELFRLTQLQQEPFLSFLTPIFIYIIFLTVQQMTLYCFFNISKLQFYLRLKDNFHISYRNLQILSQLLPLDCHTMLQCSNKILRIYIVNLSVEQQLVDLADGLYRLFRRQNKLRHYLQMYFHLILLFFDQSQSYFSHTNISRFAFIVIGDINSLDGCCCLQSTFHNTTSIIRSLDNCPKIEIFL</sequence>
<protein>
    <submittedName>
        <fullName evidence="2">Transmembrane protein, putative</fullName>
    </submittedName>
</protein>
<keyword evidence="3" id="KW-1185">Reference proteome</keyword>
<feature type="transmembrane region" description="Helical" evidence="1">
    <location>
        <begin position="6"/>
        <end position="27"/>
    </location>
</feature>
<dbReference type="EMBL" id="GG662464">
    <property type="protein sequence ID" value="EDK31397.1"/>
    <property type="molecule type" value="Genomic_DNA"/>
</dbReference>
<dbReference type="KEGG" id="tet:TTHERM_00456779"/>
<dbReference type="GeneID" id="24442761"/>